<reference evidence="3" key="1">
    <citation type="submission" date="2022-11" db="EMBL/GenBank/DDBJ databases">
        <title>Minimal conservation of predation-associated metabolite biosynthetic gene clusters underscores biosynthetic potential of Myxococcota including descriptions for ten novel species: Archangium lansinium sp. nov., Myxococcus landrumus sp. nov., Nannocystis bai.</title>
        <authorList>
            <person name="Ahearne A."/>
            <person name="Stevens C."/>
            <person name="Dowd S."/>
        </authorList>
    </citation>
    <scope>NUCLEOTIDE SEQUENCE</scope>
    <source>
        <strain evidence="3">Fl3</strain>
    </source>
</reference>
<evidence type="ECO:0000256" key="2">
    <source>
        <dbReference type="SAM" id="SignalP"/>
    </source>
</evidence>
<dbReference type="EMBL" id="CP114040">
    <property type="protein sequence ID" value="WAS90223.1"/>
    <property type="molecule type" value="Genomic_DNA"/>
</dbReference>
<feature type="chain" id="PRO_5045622757" description="MYXO-CTERM domain-containing protein" evidence="2">
    <location>
        <begin position="24"/>
        <end position="366"/>
    </location>
</feature>
<dbReference type="Proteomes" id="UP001164459">
    <property type="component" value="Chromosome"/>
</dbReference>
<keyword evidence="4" id="KW-1185">Reference proteome</keyword>
<protein>
    <recommendedName>
        <fullName evidence="5">MYXO-CTERM domain-containing protein</fullName>
    </recommendedName>
</protein>
<evidence type="ECO:0008006" key="5">
    <source>
        <dbReference type="Google" id="ProtNLM"/>
    </source>
</evidence>
<feature type="signal peptide" evidence="2">
    <location>
        <begin position="1"/>
        <end position="23"/>
    </location>
</feature>
<gene>
    <name evidence="3" type="ORF">O0S08_28850</name>
</gene>
<name>A0ABY7GTD7_9BACT</name>
<proteinExistence type="predicted"/>
<feature type="region of interest" description="Disordered" evidence="1">
    <location>
        <begin position="257"/>
        <end position="346"/>
    </location>
</feature>
<evidence type="ECO:0000313" key="4">
    <source>
        <dbReference type="Proteomes" id="UP001164459"/>
    </source>
</evidence>
<dbReference type="RefSeq" id="WP_269032554.1">
    <property type="nucleotide sequence ID" value="NZ_CP114040.1"/>
</dbReference>
<organism evidence="3 4">
    <name type="scientific">Nannocystis punicea</name>
    <dbReference type="NCBI Taxonomy" id="2995304"/>
    <lineage>
        <taxon>Bacteria</taxon>
        <taxon>Pseudomonadati</taxon>
        <taxon>Myxococcota</taxon>
        <taxon>Polyangia</taxon>
        <taxon>Nannocystales</taxon>
        <taxon>Nannocystaceae</taxon>
        <taxon>Nannocystis</taxon>
    </lineage>
</organism>
<sequence length="366" mass="36991">MSARTRSALVLLALVGAAPAVHAAGPVGAVAADCAGVSGWSQDPDAPATQIDVHLYFDGPAGDPAAVGVPLTANRILDAGCRGEQCQHGFFGALPLSRLDGQPHGVHAYGIDTNGDPNLELSASPAVYTCPPLPIAGGVKRHIAGPSILDQWHFSTYFDLMKAADLDLAGTPVGTTVDGPPQLAVAEGTTAPLWLLDQGFRRLVAPEVLGAWRFDPATAAVMPADALDALPEGTPLAARPMLVQGTGPEVWLLDEHQCGADDPHPACAEPPEPTTGDPGETTTSAGSATGPDDESTGDGGSSSTSSSGGSGEIVTSSPTEDATASDTGDAGASGDEGGCGCRGTPPAGAWLLLLPLLLRRRAARRR</sequence>
<evidence type="ECO:0000313" key="3">
    <source>
        <dbReference type="EMBL" id="WAS90223.1"/>
    </source>
</evidence>
<feature type="compositionally biased region" description="Low complexity" evidence="1">
    <location>
        <begin position="301"/>
        <end position="333"/>
    </location>
</feature>
<evidence type="ECO:0000256" key="1">
    <source>
        <dbReference type="SAM" id="MobiDB-lite"/>
    </source>
</evidence>
<accession>A0ABY7GTD7</accession>
<feature type="compositionally biased region" description="Low complexity" evidence="1">
    <location>
        <begin position="274"/>
        <end position="290"/>
    </location>
</feature>
<keyword evidence="2" id="KW-0732">Signal</keyword>